<dbReference type="AlphaFoldDB" id="A0AAD9GPA9"/>
<gene>
    <name evidence="2" type="ORF">P3T76_006438</name>
</gene>
<keyword evidence="3" id="KW-1185">Reference proteome</keyword>
<sequence>MGAKEPEPAPEGTRPMMISMREMETLGLKTGSGLRETVEFKVFTRQEVLDQIAQVGFMCPFHEFRAEIAKMATGDDVLIVADPNETYGENWLLCLTRRAFDAQMEQIKRREQERLEALEAQEKEANAAADANDMSKIVYEDRPVLSRAWTSVTARETHEDVEALTVTPSRPLVMKNTIQP</sequence>
<dbReference type="Proteomes" id="UP001259832">
    <property type="component" value="Unassembled WGS sequence"/>
</dbReference>
<feature type="coiled-coil region" evidence="1">
    <location>
        <begin position="101"/>
        <end position="128"/>
    </location>
</feature>
<dbReference type="EMBL" id="JASMQC010000010">
    <property type="protein sequence ID" value="KAK1942116.1"/>
    <property type="molecule type" value="Genomic_DNA"/>
</dbReference>
<keyword evidence="1" id="KW-0175">Coiled coil</keyword>
<evidence type="ECO:0000313" key="3">
    <source>
        <dbReference type="Proteomes" id="UP001259832"/>
    </source>
</evidence>
<organism evidence="2 3">
    <name type="scientific">Phytophthora citrophthora</name>
    <dbReference type="NCBI Taxonomy" id="4793"/>
    <lineage>
        <taxon>Eukaryota</taxon>
        <taxon>Sar</taxon>
        <taxon>Stramenopiles</taxon>
        <taxon>Oomycota</taxon>
        <taxon>Peronosporomycetes</taxon>
        <taxon>Peronosporales</taxon>
        <taxon>Peronosporaceae</taxon>
        <taxon>Phytophthora</taxon>
    </lineage>
</organism>
<comment type="caution">
    <text evidence="2">The sequence shown here is derived from an EMBL/GenBank/DDBJ whole genome shotgun (WGS) entry which is preliminary data.</text>
</comment>
<reference evidence="2" key="1">
    <citation type="submission" date="2023-08" db="EMBL/GenBank/DDBJ databases">
        <title>Reference Genome Resource for the Citrus Pathogen Phytophthora citrophthora.</title>
        <authorList>
            <person name="Moller H."/>
            <person name="Coetzee B."/>
            <person name="Rose L.J."/>
            <person name="Van Niekerk J.M."/>
        </authorList>
    </citation>
    <scope>NUCLEOTIDE SEQUENCE</scope>
    <source>
        <strain evidence="2">STE-U-9442</strain>
    </source>
</reference>
<protein>
    <submittedName>
        <fullName evidence="2">Uncharacterized protein</fullName>
    </submittedName>
</protein>
<evidence type="ECO:0000313" key="2">
    <source>
        <dbReference type="EMBL" id="KAK1942116.1"/>
    </source>
</evidence>
<evidence type="ECO:0000256" key="1">
    <source>
        <dbReference type="SAM" id="Coils"/>
    </source>
</evidence>
<proteinExistence type="predicted"/>
<accession>A0AAD9GPA9</accession>
<name>A0AAD9GPA9_9STRA</name>